<accession>A0A6A2ZNL9</accession>
<gene>
    <name evidence="1" type="ORF">F3Y22_tig00110813pilonHSYRG00302</name>
</gene>
<sequence length="113" mass="12518">MPSRRPTRSPCLPSELQEIACAMHVPTCWASEAIRPRPSDRGHPNELCEGIRGQPSELCEGIRGKPSEGRSPGVHGVLQGRPEGMATYKVARRAWRPMCWDVHVSCNTFILSV</sequence>
<reference evidence="1" key="1">
    <citation type="submission" date="2019-09" db="EMBL/GenBank/DDBJ databases">
        <title>Draft genome information of white flower Hibiscus syriacus.</title>
        <authorList>
            <person name="Kim Y.-M."/>
        </authorList>
    </citation>
    <scope>NUCLEOTIDE SEQUENCE [LARGE SCALE GENOMIC DNA]</scope>
    <source>
        <strain evidence="1">YM2019G1</strain>
    </source>
</reference>
<dbReference type="EMBL" id="VEPZ02001120">
    <property type="protein sequence ID" value="KAE8693383.1"/>
    <property type="molecule type" value="Genomic_DNA"/>
</dbReference>
<organism evidence="1 2">
    <name type="scientific">Hibiscus syriacus</name>
    <name type="common">Rose of Sharon</name>
    <dbReference type="NCBI Taxonomy" id="106335"/>
    <lineage>
        <taxon>Eukaryota</taxon>
        <taxon>Viridiplantae</taxon>
        <taxon>Streptophyta</taxon>
        <taxon>Embryophyta</taxon>
        <taxon>Tracheophyta</taxon>
        <taxon>Spermatophyta</taxon>
        <taxon>Magnoliopsida</taxon>
        <taxon>eudicotyledons</taxon>
        <taxon>Gunneridae</taxon>
        <taxon>Pentapetalae</taxon>
        <taxon>rosids</taxon>
        <taxon>malvids</taxon>
        <taxon>Malvales</taxon>
        <taxon>Malvaceae</taxon>
        <taxon>Malvoideae</taxon>
        <taxon>Hibiscus</taxon>
    </lineage>
</organism>
<evidence type="ECO:0000313" key="2">
    <source>
        <dbReference type="Proteomes" id="UP000436088"/>
    </source>
</evidence>
<protein>
    <submittedName>
        <fullName evidence="1">Uncharacterized protein</fullName>
    </submittedName>
</protein>
<dbReference type="Proteomes" id="UP000436088">
    <property type="component" value="Unassembled WGS sequence"/>
</dbReference>
<evidence type="ECO:0000313" key="1">
    <source>
        <dbReference type="EMBL" id="KAE8693383.1"/>
    </source>
</evidence>
<comment type="caution">
    <text evidence="1">The sequence shown here is derived from an EMBL/GenBank/DDBJ whole genome shotgun (WGS) entry which is preliminary data.</text>
</comment>
<keyword evidence="2" id="KW-1185">Reference proteome</keyword>
<dbReference type="AlphaFoldDB" id="A0A6A2ZNL9"/>
<name>A0A6A2ZNL9_HIBSY</name>
<proteinExistence type="predicted"/>